<reference evidence="1 2" key="1">
    <citation type="submission" date="2021-07" db="EMBL/GenBank/DDBJ databases">
        <title>Paenibacillus radiodurans sp. nov., isolated from the southeastern edge of Tengger Desert.</title>
        <authorList>
            <person name="Zhang G."/>
        </authorList>
    </citation>
    <scope>NUCLEOTIDE SEQUENCE [LARGE SCALE GENOMIC DNA]</scope>
    <source>
        <strain evidence="1 2">DT7-4</strain>
    </source>
</reference>
<comment type="caution">
    <text evidence="1">The sequence shown here is derived from an EMBL/GenBank/DDBJ whole genome shotgun (WGS) entry which is preliminary data.</text>
</comment>
<gene>
    <name evidence="1" type="ORF">K0T92_14275</name>
</gene>
<dbReference type="Proteomes" id="UP000812277">
    <property type="component" value="Unassembled WGS sequence"/>
</dbReference>
<protein>
    <submittedName>
        <fullName evidence="1">Uncharacterized protein</fullName>
    </submittedName>
</protein>
<organism evidence="1 2">
    <name type="scientific">Paenibacillus oenotherae</name>
    <dbReference type="NCBI Taxonomy" id="1435645"/>
    <lineage>
        <taxon>Bacteria</taxon>
        <taxon>Bacillati</taxon>
        <taxon>Bacillota</taxon>
        <taxon>Bacilli</taxon>
        <taxon>Bacillales</taxon>
        <taxon>Paenibacillaceae</taxon>
        <taxon>Paenibacillus</taxon>
    </lineage>
</organism>
<keyword evidence="2" id="KW-1185">Reference proteome</keyword>
<dbReference type="Gene3D" id="3.30.460.10">
    <property type="entry name" value="Beta Polymerase, domain 2"/>
    <property type="match status" value="1"/>
</dbReference>
<evidence type="ECO:0000313" key="2">
    <source>
        <dbReference type="Proteomes" id="UP000812277"/>
    </source>
</evidence>
<accession>A0ABS7D7H9</accession>
<dbReference type="RefSeq" id="WP_219873149.1">
    <property type="nucleotide sequence ID" value="NZ_JAHZIJ010000009.1"/>
</dbReference>
<proteinExistence type="predicted"/>
<dbReference type="InterPro" id="IPR043519">
    <property type="entry name" value="NT_sf"/>
</dbReference>
<name>A0ABS7D7H9_9BACL</name>
<dbReference type="EMBL" id="JAHZIJ010000009">
    <property type="protein sequence ID" value="MBW7475908.1"/>
    <property type="molecule type" value="Genomic_DNA"/>
</dbReference>
<evidence type="ECO:0000313" key="1">
    <source>
        <dbReference type="EMBL" id="MBW7475908.1"/>
    </source>
</evidence>
<sequence length="259" mass="29786">MNMKGHLLERLDGIADAVSRRPEGLALLGVGSVGSELNRLDEYSDLDFFVICKEGTKERFLEHFDWLEEQGPIAYRFKNTEDGCKLLYQDGIFCEYAVFEPQRLQEIAYTGGRVVWKSDDYTISECSLPSEGQGHKAPDTEWLIGEALTNLYVGLCRYHRGEQLCAHAFIERFAVDRVLDLIALIEKPQAITEDRFMIHRRFEFRYKQHAPILSQCIAGYNNLPQSAEAILNFLDREFSINAAMKQKIQQLCHVRKGEQ</sequence>